<dbReference type="AlphaFoldDB" id="A0A6J3KK23"/>
<keyword evidence="9" id="KW-0269">Exonuclease</keyword>
<keyword evidence="13" id="KW-0175">Coiled coil</keyword>
<feature type="region of interest" description="Disordered" evidence="14">
    <location>
        <begin position="514"/>
        <end position="557"/>
    </location>
</feature>
<evidence type="ECO:0000256" key="15">
    <source>
        <dbReference type="SAM" id="Phobius"/>
    </source>
</evidence>
<evidence type="ECO:0000256" key="6">
    <source>
        <dbReference type="ARBA" id="ARBA00022722"/>
    </source>
</evidence>
<dbReference type="GeneID" id="117235065"/>
<keyword evidence="6" id="KW-0540">Nuclease</keyword>
<evidence type="ECO:0000256" key="14">
    <source>
        <dbReference type="SAM" id="MobiDB-lite"/>
    </source>
</evidence>
<keyword evidence="15" id="KW-0812">Transmembrane</keyword>
<keyword evidence="17" id="KW-1185">Reference proteome</keyword>
<evidence type="ECO:0000256" key="10">
    <source>
        <dbReference type="ARBA" id="ARBA00022884"/>
    </source>
</evidence>
<dbReference type="CDD" id="cd12428">
    <property type="entry name" value="RRM_PARN"/>
    <property type="match status" value="1"/>
</dbReference>
<evidence type="ECO:0000256" key="5">
    <source>
        <dbReference type="ARBA" id="ARBA00022490"/>
    </source>
</evidence>
<feature type="compositionally biased region" description="Polar residues" evidence="14">
    <location>
        <begin position="676"/>
        <end position="695"/>
    </location>
</feature>
<dbReference type="Pfam" id="PF08675">
    <property type="entry name" value="RNA_bind"/>
    <property type="match status" value="1"/>
</dbReference>
<dbReference type="RefSeq" id="XP_033352631.1">
    <property type="nucleotide sequence ID" value="XM_033496740.1"/>
</dbReference>
<dbReference type="Gene3D" id="3.30.420.10">
    <property type="entry name" value="Ribonuclease H-like superfamily/Ribonuclease H"/>
    <property type="match status" value="2"/>
</dbReference>
<dbReference type="SUPFAM" id="SSF53098">
    <property type="entry name" value="Ribonuclease H-like"/>
    <property type="match status" value="1"/>
</dbReference>
<organism evidence="17 18">
    <name type="scientific">Bombus vosnesenskii</name>
    <dbReference type="NCBI Taxonomy" id="207650"/>
    <lineage>
        <taxon>Eukaryota</taxon>
        <taxon>Metazoa</taxon>
        <taxon>Ecdysozoa</taxon>
        <taxon>Arthropoda</taxon>
        <taxon>Hexapoda</taxon>
        <taxon>Insecta</taxon>
        <taxon>Pterygota</taxon>
        <taxon>Neoptera</taxon>
        <taxon>Endopterygota</taxon>
        <taxon>Hymenoptera</taxon>
        <taxon>Apocrita</taxon>
        <taxon>Aculeata</taxon>
        <taxon>Apoidea</taxon>
        <taxon>Anthophila</taxon>
        <taxon>Apidae</taxon>
        <taxon>Bombus</taxon>
        <taxon>Pyrobombus</taxon>
    </lineage>
</organism>
<dbReference type="FunFam" id="3.30.70.330:FF:000196">
    <property type="entry name" value="Poly(A)-specific ribonuclease PARN"/>
    <property type="match status" value="1"/>
</dbReference>
<dbReference type="GO" id="GO:1990431">
    <property type="term" value="P:priRNA 3'-end processing"/>
    <property type="evidence" value="ECO:0007669"/>
    <property type="project" value="TreeGrafter"/>
</dbReference>
<proteinExistence type="inferred from homology"/>
<dbReference type="SUPFAM" id="SSF82708">
    <property type="entry name" value="R3H domain"/>
    <property type="match status" value="1"/>
</dbReference>
<feature type="region of interest" description="Disordered" evidence="14">
    <location>
        <begin position="613"/>
        <end position="746"/>
    </location>
</feature>
<dbReference type="GO" id="GO:0004535">
    <property type="term" value="F:poly(A)-specific ribonuclease activity"/>
    <property type="evidence" value="ECO:0007669"/>
    <property type="project" value="InterPro"/>
</dbReference>
<name>A0A6J3KK23_9HYME</name>
<feature type="domain" description="Poly(A)-specific ribonuclease RNA-binding" evidence="16">
    <location>
        <begin position="420"/>
        <end position="497"/>
    </location>
</feature>
<dbReference type="GO" id="GO:0005634">
    <property type="term" value="C:nucleus"/>
    <property type="evidence" value="ECO:0007669"/>
    <property type="project" value="UniProtKB-SubCell"/>
</dbReference>
<dbReference type="InterPro" id="IPR034042">
    <property type="entry name" value="PARN_R3H"/>
</dbReference>
<keyword evidence="7" id="KW-0479">Metal-binding</keyword>
<dbReference type="InterPro" id="IPR036397">
    <property type="entry name" value="RNaseH_sf"/>
</dbReference>
<dbReference type="InterPro" id="IPR012337">
    <property type="entry name" value="RNaseH-like_sf"/>
</dbReference>
<evidence type="ECO:0000313" key="17">
    <source>
        <dbReference type="Proteomes" id="UP000504631"/>
    </source>
</evidence>
<evidence type="ECO:0000256" key="12">
    <source>
        <dbReference type="ARBA" id="ARBA00031923"/>
    </source>
</evidence>
<evidence type="ECO:0000256" key="1">
    <source>
        <dbReference type="ARBA" id="ARBA00004123"/>
    </source>
</evidence>
<protein>
    <recommendedName>
        <fullName evidence="4">Poly(A)-specific ribonuclease PARN</fullName>
    </recommendedName>
    <alternativeName>
        <fullName evidence="12">Polyadenylate-specific ribonuclease</fullName>
    </alternativeName>
</protein>
<gene>
    <name evidence="18" type="primary">LOC117235065</name>
</gene>
<dbReference type="GO" id="GO:0000289">
    <property type="term" value="P:nuclear-transcribed mRNA poly(A) tail shortening"/>
    <property type="evidence" value="ECO:0007669"/>
    <property type="project" value="TreeGrafter"/>
</dbReference>
<dbReference type="CDD" id="cd02637">
    <property type="entry name" value="R3H_PARN"/>
    <property type="match status" value="1"/>
</dbReference>
<evidence type="ECO:0000256" key="7">
    <source>
        <dbReference type="ARBA" id="ARBA00022723"/>
    </source>
</evidence>
<dbReference type="PANTHER" id="PTHR15092:SF44">
    <property type="entry name" value="POLY(A)-SPECIFIC RIBONUCLEASE PARN"/>
    <property type="match status" value="1"/>
</dbReference>
<evidence type="ECO:0000256" key="3">
    <source>
        <dbReference type="ARBA" id="ARBA00008372"/>
    </source>
</evidence>
<dbReference type="FunFam" id="3.30.420.10:FF:000035">
    <property type="entry name" value="Poly(A)-specific ribonuclease PARN"/>
    <property type="match status" value="1"/>
</dbReference>
<keyword evidence="15" id="KW-1133">Transmembrane helix</keyword>
<dbReference type="GO" id="GO:0005737">
    <property type="term" value="C:cytoplasm"/>
    <property type="evidence" value="ECO:0007669"/>
    <property type="project" value="UniProtKB-SubCell"/>
</dbReference>
<comment type="subcellular location">
    <subcellularLocation>
        <location evidence="2">Cytoplasm</location>
    </subcellularLocation>
    <subcellularLocation>
        <location evidence="1">Nucleus</location>
    </subcellularLocation>
</comment>
<dbReference type="InterPro" id="IPR036867">
    <property type="entry name" value="R3H_dom_sf"/>
</dbReference>
<reference evidence="18" key="1">
    <citation type="submission" date="2025-08" db="UniProtKB">
        <authorList>
            <consortium name="RefSeq"/>
        </authorList>
    </citation>
    <scope>IDENTIFICATION</scope>
    <source>
        <tissue evidence="18">Muscle</tissue>
    </source>
</reference>
<sequence>MEVTSLNFQEVLVELDEVIKNGTFLAIDGEFTGLNSGPDAGAFDTPAQYYAKLRSGSMDFLLIQFGLSVFTFNTQTQKYNQRSYNFYVFPRPLNRTAPDLRFMCQTSSMSFLASQEFDFNKLFKLGIPYLTASEEEKLIKRLEEKQKIRDETLEILPITDVERPQIEDICRKMDEFITSEEEELVIDKCSAFIRRLVYQEAKLRWPNKLRIESKMENFGCNLVVQRLGTKEEEEQREIEKREKEREEIQHAVGLSILMRKISDSGKLLVGHNMLLDLCHIIHQFFGYLPESYLEFKSLLHGLFPRILDTKIICHSQQFKENVPSSNLGILLETVSKSPFKITEVEPINGRSYSTLAEKCHEAGYDAYITGICFIALSNYLGSLQNPEVPIVLSDSSLLDPFLNKLLIARLKDIPYINLVGEDPNPNRDHILHITFPKEWRFNDISQLFSPFGGVHVSWLNDTSAYIGLHRRDQVNAVMKILGKTNTYKIQRYADYQASLGVTVGAGDRKRKLSSYEAVSPKKGENSVPTNGVKTTKDDDGWEVATGNDPELSSESIIPCSYPHERSRATSRPRGSYHEAVEPLLLEPMKVEQKVKLKNSLSLPTDFQNERKKDAVPKYTIMKRNAGSDNDNKVDDTREVPKNTENKSSNTAKDDRHNSLILSNRSCKPGKTKKYNSNKGTSQQSVSMQTGSCSNKLSERKSSVSTKYKESEASVESSFSLKKTSSTASSPSASPHPGNRTKKQSKTKPIVVEKFHSSKNTLALDRKKFMSNDKKQNDSELFFDPSDVSRVEQRFSTGKCLFIMLAKIFTIIFLYYIAIKTD</sequence>
<dbReference type="SUPFAM" id="SSF54928">
    <property type="entry name" value="RNA-binding domain, RBD"/>
    <property type="match status" value="1"/>
</dbReference>
<feature type="coiled-coil region" evidence="13">
    <location>
        <begin position="224"/>
        <end position="251"/>
    </location>
</feature>
<dbReference type="GO" id="GO:1990432">
    <property type="term" value="P:siRNA 3'-end processing"/>
    <property type="evidence" value="ECO:0007669"/>
    <property type="project" value="TreeGrafter"/>
</dbReference>
<keyword evidence="15" id="KW-0472">Membrane</keyword>
<evidence type="ECO:0000256" key="9">
    <source>
        <dbReference type="ARBA" id="ARBA00022839"/>
    </source>
</evidence>
<feature type="compositionally biased region" description="Low complexity" evidence="14">
    <location>
        <begin position="716"/>
        <end position="734"/>
    </location>
</feature>
<dbReference type="Pfam" id="PF04857">
    <property type="entry name" value="CAF1"/>
    <property type="match status" value="1"/>
</dbReference>
<keyword evidence="8" id="KW-0378">Hydrolase</keyword>
<evidence type="ECO:0000256" key="4">
    <source>
        <dbReference type="ARBA" id="ARBA00015918"/>
    </source>
</evidence>
<dbReference type="Gene3D" id="3.30.70.330">
    <property type="match status" value="1"/>
</dbReference>
<dbReference type="Gene3D" id="3.30.1370.50">
    <property type="entry name" value="R3H-like domain"/>
    <property type="match status" value="1"/>
</dbReference>
<evidence type="ECO:0000256" key="11">
    <source>
        <dbReference type="ARBA" id="ARBA00023242"/>
    </source>
</evidence>
<evidence type="ECO:0000256" key="8">
    <source>
        <dbReference type="ARBA" id="ARBA00022801"/>
    </source>
</evidence>
<dbReference type="InterPro" id="IPR051181">
    <property type="entry name" value="CAF1_poly(A)_ribonucleases"/>
</dbReference>
<evidence type="ECO:0000259" key="16">
    <source>
        <dbReference type="Pfam" id="PF08675"/>
    </source>
</evidence>
<dbReference type="GO" id="GO:0046872">
    <property type="term" value="F:metal ion binding"/>
    <property type="evidence" value="ECO:0007669"/>
    <property type="project" value="UniProtKB-KW"/>
</dbReference>
<feature type="compositionally biased region" description="Basic and acidic residues" evidence="14">
    <location>
        <begin position="696"/>
        <end position="711"/>
    </location>
</feature>
<dbReference type="KEGG" id="bvk:117235065"/>
<accession>A0A6J3KK23</accession>
<keyword evidence="10" id="KW-0694">RNA-binding</keyword>
<dbReference type="PANTHER" id="PTHR15092">
    <property type="entry name" value="POLY A -SPECIFIC RIBONUCLEASE/TARGET OF EGR1, MEMBER 1"/>
    <property type="match status" value="1"/>
</dbReference>
<dbReference type="InterPro" id="IPR006941">
    <property type="entry name" value="RNase_CAF1"/>
</dbReference>
<feature type="transmembrane region" description="Helical" evidence="15">
    <location>
        <begin position="800"/>
        <end position="818"/>
    </location>
</feature>
<comment type="similarity">
    <text evidence="3">Belongs to the CAF1 family.</text>
</comment>
<evidence type="ECO:0000256" key="13">
    <source>
        <dbReference type="SAM" id="Coils"/>
    </source>
</evidence>
<feature type="compositionally biased region" description="Basic and acidic residues" evidence="14">
    <location>
        <begin position="629"/>
        <end position="644"/>
    </location>
</feature>
<keyword evidence="5" id="KW-0963">Cytoplasm</keyword>
<evidence type="ECO:0000256" key="2">
    <source>
        <dbReference type="ARBA" id="ARBA00004496"/>
    </source>
</evidence>
<dbReference type="InterPro" id="IPR012677">
    <property type="entry name" value="Nucleotide-bd_a/b_plait_sf"/>
</dbReference>
<dbReference type="Proteomes" id="UP000504631">
    <property type="component" value="Unplaced"/>
</dbReference>
<dbReference type="GO" id="GO:0003723">
    <property type="term" value="F:RNA binding"/>
    <property type="evidence" value="ECO:0007669"/>
    <property type="project" value="UniProtKB-KW"/>
</dbReference>
<keyword evidence="11" id="KW-0539">Nucleus</keyword>
<dbReference type="InterPro" id="IPR035979">
    <property type="entry name" value="RBD_domain_sf"/>
</dbReference>
<evidence type="ECO:0000313" key="18">
    <source>
        <dbReference type="RefSeq" id="XP_033352631.1"/>
    </source>
</evidence>
<dbReference type="InterPro" id="IPR014789">
    <property type="entry name" value="PolyA-riboNase_RNA-binding"/>
</dbReference>